<keyword evidence="2" id="KW-1185">Reference proteome</keyword>
<comment type="caution">
    <text evidence="1">The sequence shown here is derived from an EMBL/GenBank/DDBJ whole genome shotgun (WGS) entry which is preliminary data.</text>
</comment>
<name>A0AA39GPG4_9BILA</name>
<dbReference type="EMBL" id="JAUCMV010000006">
    <property type="protein sequence ID" value="KAK0390373.1"/>
    <property type="molecule type" value="Genomic_DNA"/>
</dbReference>
<reference evidence="1" key="1">
    <citation type="submission" date="2023-06" db="EMBL/GenBank/DDBJ databases">
        <title>Genomic analysis of the entomopathogenic nematode Steinernema hermaphroditum.</title>
        <authorList>
            <person name="Schwarz E.M."/>
            <person name="Heppert J.K."/>
            <person name="Baniya A."/>
            <person name="Schwartz H.T."/>
            <person name="Tan C.-H."/>
            <person name="Antoshechkin I."/>
            <person name="Sternberg P.W."/>
            <person name="Goodrich-Blair H."/>
            <person name="Dillman A.R."/>
        </authorList>
    </citation>
    <scope>NUCLEOTIDE SEQUENCE</scope>
    <source>
        <strain evidence="1">PS9179</strain>
        <tissue evidence="1">Whole animal</tissue>
    </source>
</reference>
<evidence type="ECO:0000313" key="1">
    <source>
        <dbReference type="EMBL" id="KAK0390373.1"/>
    </source>
</evidence>
<dbReference type="AlphaFoldDB" id="A0AA39GPG4"/>
<proteinExistence type="predicted"/>
<gene>
    <name evidence="1" type="ORF">QR680_019329</name>
</gene>
<protein>
    <recommendedName>
        <fullName evidence="3">MADF domain-containing protein</fullName>
    </recommendedName>
</protein>
<evidence type="ECO:0000313" key="2">
    <source>
        <dbReference type="Proteomes" id="UP001175271"/>
    </source>
</evidence>
<dbReference type="Proteomes" id="UP001175271">
    <property type="component" value="Unassembled WGS sequence"/>
</dbReference>
<evidence type="ECO:0008006" key="3">
    <source>
        <dbReference type="Google" id="ProtNLM"/>
    </source>
</evidence>
<organism evidence="1 2">
    <name type="scientific">Steinernema hermaphroditum</name>
    <dbReference type="NCBI Taxonomy" id="289476"/>
    <lineage>
        <taxon>Eukaryota</taxon>
        <taxon>Metazoa</taxon>
        <taxon>Ecdysozoa</taxon>
        <taxon>Nematoda</taxon>
        <taxon>Chromadorea</taxon>
        <taxon>Rhabditida</taxon>
        <taxon>Tylenchina</taxon>
        <taxon>Panagrolaimomorpha</taxon>
        <taxon>Strongyloidoidea</taxon>
        <taxon>Steinernematidae</taxon>
        <taxon>Steinernema</taxon>
    </lineage>
</organism>
<sequence>MSLREQTPKSLTSANFDEFVERSFGQHKYNLLVDLIGKYPDLYRPDLYRIKHPGSLDKKAKKAWDTVISIMKSRYPKTSEDNIWKCWRWIRLSYFSTNCPSRIAEQISYLNDIRDSVTEQPASVAYQNLIDGTKQPKPKRIRSRIAYLSQVIKKPFVWSSVDSFIQNYGEEPLHLMINLIEQHPVLYRQDLENELMQNQLQGKVLHGWSSVYFALRKIFPRIPETTFYHAWRTLRRNFDHEQAPPYWAEKVQFVKSGGAALCTDYLEEGDDDIAGTSEFTPLKKITTLSEAMTAIEEIDAYDAVQKKKQLELKRRRANAVNNGLTGTSWSTLFGSEKAPNLRSYETGGVRGFDFDQMGDSTYEPEPKRMSSGLSTIISGAPRMPPTYKRIIVRKQGATAVPIIVRKAPPTSTETDDIVNDEIQDLLSQMKKTTEQIHVKPNDGDGIAFMGDDDYEDVKPEIPELNEIKQEECEPSVDSHASFKQIMKEKWMEFAAMPRAKKNLCLYKKEIMKVINRTFEDIGEA</sequence>
<accession>A0AA39GPG4</accession>